<dbReference type="InterPro" id="IPR041437">
    <property type="entry name" value="GH115_C"/>
</dbReference>
<keyword evidence="5" id="KW-1185">Reference proteome</keyword>
<dbReference type="Pfam" id="PF03648">
    <property type="entry name" value="Glyco_hydro_67N"/>
    <property type="match status" value="1"/>
</dbReference>
<dbReference type="InterPro" id="IPR031924">
    <property type="entry name" value="GH115"/>
</dbReference>
<dbReference type="PANTHER" id="PTHR37842">
    <property type="match status" value="1"/>
</dbReference>
<evidence type="ECO:0000313" key="5">
    <source>
        <dbReference type="Proteomes" id="UP000193420"/>
    </source>
</evidence>
<dbReference type="Gene3D" id="3.20.20.520">
    <property type="entry name" value="Glycosyl hydrolase family 115"/>
    <property type="match status" value="1"/>
</dbReference>
<dbReference type="SUPFAM" id="SSF55545">
    <property type="entry name" value="beta-N-acetylhexosaminidase-like domain"/>
    <property type="match status" value="1"/>
</dbReference>
<feature type="domain" description="Gylcosyl hydrolase 115 C-terminal" evidence="3">
    <location>
        <begin position="666"/>
        <end position="813"/>
    </location>
</feature>
<keyword evidence="1 4" id="KW-0378">Hydrolase</keyword>
<dbReference type="Gene3D" id="1.20.58.2150">
    <property type="match status" value="1"/>
</dbReference>
<dbReference type="InterPro" id="IPR042301">
    <property type="entry name" value="GH115_sf"/>
</dbReference>
<dbReference type="PROSITE" id="PS51257">
    <property type="entry name" value="PROKAR_LIPOPROTEIN"/>
    <property type="match status" value="1"/>
</dbReference>
<dbReference type="STRING" id="188872.SAMN03080602_00941"/>
<sequence length="819" mass="95580">MKEYIACIILFLLVSCQKIDTNNFVINNKSSNTNFYIHKDSDELVKWAANDLAQDIERILGRKISINYTDKYQPEKKGIYIGQFNDKLIEELPHSYNTQLKNKWEKFVIKYHQDNLFIVGSDIRGTVYGIFDVAERIGISPWKWWADVHPKKKESIVLNLPQNGIEDSPSVQYRGIFLNDEDWGLQPWAAKTFEKQTGDIGPKTYEKIFQLLLRLKANTIWPAMHPSTKAFYSIPGNRAMAEKYHISIGTSHAEPMLRNNVDEWNKVEYGEFNYFTNSEKIKEYWQERISETKNGDNHISMGMRGIHDSGMEGNATQEEKVEMLENIILDQRDMLSKTINKPIENISQVFTLYKEVLDLYNDGLKVPEDITLMWTDDNYGYIRRLSNDEEQQRKGGSGVYYHLSYWGRPHDYLWLSTTQPGLIWYEMSRAYQNGAKKIWIANVGDIKPGEYAMEFFLDLAWDVNSINESTIKKHLVGWSIREFGEEKAEEIADVLEEYYRLAFLRKPEYMGWSKTEPQTPTRITEFNQEESKRRIDAYLQLVEKVDAIKPTISKERSDAYFQLVEYPIKGAALMNYKFLYAQQSFLNTDIAEKESLANQSQKAYDDIVTLTAHYNQNISDGKWQNIISMKPRNLPAFEMPSYHLTDPLPIEEEQRKQPNPIAPIFLQASEYSKAYGTEGYQWKIIDGLGYSNSSLTLFPFRNRTFHTEKPYVEYTFDIEKAGTYQLEIRSLPSHSNNFDHKIWVELNDKEIKEFPLNTKGRSDQWKENVLRNFAAVTCSMIIDKTGKQTLRIFINQPGIVLDQIAISLENSQKYYEIVN</sequence>
<proteinExistence type="predicted"/>
<reference evidence="5" key="1">
    <citation type="submission" date="2017-04" db="EMBL/GenBank/DDBJ databases">
        <authorList>
            <person name="Varghese N."/>
            <person name="Submissions S."/>
        </authorList>
    </citation>
    <scope>NUCLEOTIDE SEQUENCE [LARGE SCALE GENOMIC DNA]</scope>
    <source>
        <strain evidence="5">DSM 19835</strain>
    </source>
</reference>
<evidence type="ECO:0000259" key="2">
    <source>
        <dbReference type="Pfam" id="PF03648"/>
    </source>
</evidence>
<gene>
    <name evidence="4" type="ORF">SAMN03080602_00941</name>
</gene>
<name>A0A1X7IPW1_9FLAO</name>
<dbReference type="Gene3D" id="3.30.379.10">
    <property type="entry name" value="Chitobiase/beta-hexosaminidase domain 2-like"/>
    <property type="match status" value="1"/>
</dbReference>
<dbReference type="Gene3D" id="2.60.120.1620">
    <property type="match status" value="1"/>
</dbReference>
<evidence type="ECO:0000259" key="3">
    <source>
        <dbReference type="Pfam" id="PF17829"/>
    </source>
</evidence>
<evidence type="ECO:0000256" key="1">
    <source>
        <dbReference type="ARBA" id="ARBA00022801"/>
    </source>
</evidence>
<dbReference type="GO" id="GO:0046559">
    <property type="term" value="F:alpha-glucuronidase activity"/>
    <property type="evidence" value="ECO:0007669"/>
    <property type="project" value="InterPro"/>
</dbReference>
<dbReference type="EMBL" id="FXAO01000002">
    <property type="protein sequence ID" value="SMG17094.1"/>
    <property type="molecule type" value="Genomic_DNA"/>
</dbReference>
<dbReference type="Proteomes" id="UP000193420">
    <property type="component" value="Unassembled WGS sequence"/>
</dbReference>
<protein>
    <submittedName>
        <fullName evidence="4">Glycosyl hydrolase family 67 N-terminus</fullName>
    </submittedName>
</protein>
<dbReference type="InterPro" id="IPR005154">
    <property type="entry name" value="Glyco_hydro_67_aGlcAse_N"/>
</dbReference>
<dbReference type="OrthoDB" id="8727830at2"/>
<accession>A0A1X7IPW1</accession>
<dbReference type="RefSeq" id="WP_085496711.1">
    <property type="nucleotide sequence ID" value="NZ_FXAO01000002.1"/>
</dbReference>
<dbReference type="AlphaFoldDB" id="A0A1X7IPW1"/>
<dbReference type="Pfam" id="PF15979">
    <property type="entry name" value="Glyco_hydro_115"/>
    <property type="match status" value="1"/>
</dbReference>
<dbReference type="GO" id="GO:0045493">
    <property type="term" value="P:xylan catabolic process"/>
    <property type="evidence" value="ECO:0007669"/>
    <property type="project" value="InterPro"/>
</dbReference>
<evidence type="ECO:0000313" key="4">
    <source>
        <dbReference type="EMBL" id="SMG17094.1"/>
    </source>
</evidence>
<feature type="domain" description="Alpha glucuronidase N-terminal" evidence="2">
    <location>
        <begin position="19"/>
        <end position="132"/>
    </location>
</feature>
<dbReference type="Pfam" id="PF17829">
    <property type="entry name" value="GH115_C"/>
    <property type="match status" value="1"/>
</dbReference>
<dbReference type="PANTHER" id="PTHR37842:SF2">
    <property type="entry name" value="GYLCOSYL HYDROLASE 115 C-TERMINAL DOMAIN-CONTAINING PROTEIN"/>
    <property type="match status" value="1"/>
</dbReference>
<dbReference type="InterPro" id="IPR029018">
    <property type="entry name" value="Hex-like_dom2"/>
</dbReference>
<organism evidence="4 5">
    <name type="scientific">Arenibacter troitsensis</name>
    <dbReference type="NCBI Taxonomy" id="188872"/>
    <lineage>
        <taxon>Bacteria</taxon>
        <taxon>Pseudomonadati</taxon>
        <taxon>Bacteroidota</taxon>
        <taxon>Flavobacteriia</taxon>
        <taxon>Flavobacteriales</taxon>
        <taxon>Flavobacteriaceae</taxon>
        <taxon>Arenibacter</taxon>
    </lineage>
</organism>